<dbReference type="Pfam" id="PF08100">
    <property type="entry name" value="Dimerisation"/>
    <property type="match status" value="1"/>
</dbReference>
<feature type="domain" description="O-methyltransferase dimerisation" evidence="6">
    <location>
        <begin position="11"/>
        <end position="85"/>
    </location>
</feature>
<evidence type="ECO:0000259" key="6">
    <source>
        <dbReference type="Pfam" id="PF08100"/>
    </source>
</evidence>
<evidence type="ECO:0000259" key="5">
    <source>
        <dbReference type="Pfam" id="PF00891"/>
    </source>
</evidence>
<organism evidence="7 8">
    <name type="scientific">Spelaeicoccus albus</name>
    <dbReference type="NCBI Taxonomy" id="1280376"/>
    <lineage>
        <taxon>Bacteria</taxon>
        <taxon>Bacillati</taxon>
        <taxon>Actinomycetota</taxon>
        <taxon>Actinomycetes</taxon>
        <taxon>Micrococcales</taxon>
        <taxon>Brevibacteriaceae</taxon>
        <taxon>Spelaeicoccus</taxon>
    </lineage>
</organism>
<feature type="domain" description="O-methyltransferase C-terminal" evidence="5">
    <location>
        <begin position="109"/>
        <end position="312"/>
    </location>
</feature>
<dbReference type="Pfam" id="PF00891">
    <property type="entry name" value="Methyltransf_2"/>
    <property type="match status" value="1"/>
</dbReference>
<gene>
    <name evidence="7" type="ORF">BJY26_002549</name>
</gene>
<dbReference type="InterPro" id="IPR029063">
    <property type="entry name" value="SAM-dependent_MTases_sf"/>
</dbReference>
<dbReference type="PROSITE" id="PS51683">
    <property type="entry name" value="SAM_OMT_II"/>
    <property type="match status" value="1"/>
</dbReference>
<dbReference type="InterPro" id="IPR036390">
    <property type="entry name" value="WH_DNA-bd_sf"/>
</dbReference>
<keyword evidence="3" id="KW-0949">S-adenosyl-L-methionine</keyword>
<dbReference type="InterPro" id="IPR016461">
    <property type="entry name" value="COMT-like"/>
</dbReference>
<evidence type="ECO:0000256" key="2">
    <source>
        <dbReference type="ARBA" id="ARBA00022679"/>
    </source>
</evidence>
<dbReference type="InterPro" id="IPR012967">
    <property type="entry name" value="COMT_dimerisation"/>
</dbReference>
<protein>
    <recommendedName>
        <fullName evidence="9">O-methyltransferase</fullName>
    </recommendedName>
</protein>
<dbReference type="InterPro" id="IPR001077">
    <property type="entry name" value="COMT_C"/>
</dbReference>
<dbReference type="Proteomes" id="UP000539111">
    <property type="component" value="Unassembled WGS sequence"/>
</dbReference>
<dbReference type="Gene3D" id="1.10.10.10">
    <property type="entry name" value="Winged helix-like DNA-binding domain superfamily/Winged helix DNA-binding domain"/>
    <property type="match status" value="1"/>
</dbReference>
<keyword evidence="1" id="KW-0489">Methyltransferase</keyword>
<feature type="active site" description="Proton acceptor" evidence="4">
    <location>
        <position position="243"/>
    </location>
</feature>
<dbReference type="GO" id="GO:0008171">
    <property type="term" value="F:O-methyltransferase activity"/>
    <property type="evidence" value="ECO:0007669"/>
    <property type="project" value="InterPro"/>
</dbReference>
<dbReference type="PANTHER" id="PTHR43712">
    <property type="entry name" value="PUTATIVE (AFU_ORTHOLOGUE AFUA_4G14580)-RELATED"/>
    <property type="match status" value="1"/>
</dbReference>
<dbReference type="AlphaFoldDB" id="A0A7Z0D3N7"/>
<dbReference type="EMBL" id="JACBZP010000001">
    <property type="protein sequence ID" value="NYI68243.1"/>
    <property type="molecule type" value="Genomic_DNA"/>
</dbReference>
<proteinExistence type="predicted"/>
<dbReference type="CDD" id="cd02440">
    <property type="entry name" value="AdoMet_MTases"/>
    <property type="match status" value="1"/>
</dbReference>
<dbReference type="InterPro" id="IPR036388">
    <property type="entry name" value="WH-like_DNA-bd_sf"/>
</dbReference>
<dbReference type="PIRSF" id="PIRSF005739">
    <property type="entry name" value="O-mtase"/>
    <property type="match status" value="1"/>
</dbReference>
<evidence type="ECO:0000256" key="4">
    <source>
        <dbReference type="PIRSR" id="PIRSR005739-1"/>
    </source>
</evidence>
<accession>A0A7Z0D3N7</accession>
<sequence length="354" mass="38284">MTSPSPADVMMQMIGGFQVSQAVYVAAKLDVPTVLGDGPMTVRDLAGCCGAQEPQLRRLIRTLTSLGLFTMDNETVSLSPLGATLSRTEPESLYGLACMWMETHYGPFSELLHTLRTGEPGADKFYGKPFFDWAAEDAHRTEQFSGAMRAITEVLRKGMFDGYQPPAGDVVADIGAADGSVLIDLLEKDRELRGIAFDLPSVRADTVRSVAAHGYQDRIEVVAGDFFSQVPTAQIYLLSYILHDWDDDSCARILQSVAEAGGPGARLLIVETVVPDNSDPHLSKMIDLTMLGVVTGQERSAADYVALLDCAGITLDRIVATSTAFSIIEATVRDPRNVEISSASTQPTNRMLTK</sequence>
<dbReference type="RefSeq" id="WP_179428618.1">
    <property type="nucleotide sequence ID" value="NZ_JACBZP010000001.1"/>
</dbReference>
<name>A0A7Z0D3N7_9MICO</name>
<keyword evidence="2" id="KW-0808">Transferase</keyword>
<reference evidence="7 8" key="1">
    <citation type="submission" date="2020-07" db="EMBL/GenBank/DDBJ databases">
        <title>Sequencing the genomes of 1000 actinobacteria strains.</title>
        <authorList>
            <person name="Klenk H.-P."/>
        </authorList>
    </citation>
    <scope>NUCLEOTIDE SEQUENCE [LARGE SCALE GENOMIC DNA]</scope>
    <source>
        <strain evidence="7 8">DSM 26341</strain>
    </source>
</reference>
<dbReference type="PANTHER" id="PTHR43712:SF2">
    <property type="entry name" value="O-METHYLTRANSFERASE CICE"/>
    <property type="match status" value="1"/>
</dbReference>
<keyword evidence="8" id="KW-1185">Reference proteome</keyword>
<dbReference type="SUPFAM" id="SSF46785">
    <property type="entry name" value="Winged helix' DNA-binding domain"/>
    <property type="match status" value="1"/>
</dbReference>
<dbReference type="GO" id="GO:0046983">
    <property type="term" value="F:protein dimerization activity"/>
    <property type="evidence" value="ECO:0007669"/>
    <property type="project" value="InterPro"/>
</dbReference>
<comment type="caution">
    <text evidence="7">The sequence shown here is derived from an EMBL/GenBank/DDBJ whole genome shotgun (WGS) entry which is preliminary data.</text>
</comment>
<evidence type="ECO:0000313" key="8">
    <source>
        <dbReference type="Proteomes" id="UP000539111"/>
    </source>
</evidence>
<dbReference type="SUPFAM" id="SSF53335">
    <property type="entry name" value="S-adenosyl-L-methionine-dependent methyltransferases"/>
    <property type="match status" value="1"/>
</dbReference>
<evidence type="ECO:0000313" key="7">
    <source>
        <dbReference type="EMBL" id="NYI68243.1"/>
    </source>
</evidence>
<dbReference type="GO" id="GO:0032259">
    <property type="term" value="P:methylation"/>
    <property type="evidence" value="ECO:0007669"/>
    <property type="project" value="UniProtKB-KW"/>
</dbReference>
<dbReference type="Gene3D" id="3.40.50.150">
    <property type="entry name" value="Vaccinia Virus protein VP39"/>
    <property type="match status" value="1"/>
</dbReference>
<evidence type="ECO:0000256" key="3">
    <source>
        <dbReference type="ARBA" id="ARBA00022691"/>
    </source>
</evidence>
<evidence type="ECO:0000256" key="1">
    <source>
        <dbReference type="ARBA" id="ARBA00022603"/>
    </source>
</evidence>
<evidence type="ECO:0008006" key="9">
    <source>
        <dbReference type="Google" id="ProtNLM"/>
    </source>
</evidence>